<feature type="transmembrane region" description="Helical" evidence="2">
    <location>
        <begin position="132"/>
        <end position="152"/>
    </location>
</feature>
<feature type="transmembrane region" description="Helical" evidence="2">
    <location>
        <begin position="502"/>
        <end position="521"/>
    </location>
</feature>
<feature type="transmembrane region" description="Helical" evidence="2">
    <location>
        <begin position="458"/>
        <end position="481"/>
    </location>
</feature>
<reference evidence="3 4" key="1">
    <citation type="submission" date="2024-02" db="EMBL/GenBank/DDBJ databases">
        <authorList>
            <person name="Chen Y."/>
            <person name="Shah S."/>
            <person name="Dougan E. K."/>
            <person name="Thang M."/>
            <person name="Chan C."/>
        </authorList>
    </citation>
    <scope>NUCLEOTIDE SEQUENCE [LARGE SCALE GENOMIC DNA]</scope>
</reference>
<comment type="caution">
    <text evidence="3">The sequence shown here is derived from an EMBL/GenBank/DDBJ whole genome shotgun (WGS) entry which is preliminary data.</text>
</comment>
<feature type="transmembrane region" description="Helical" evidence="2">
    <location>
        <begin position="99"/>
        <end position="120"/>
    </location>
</feature>
<feature type="region of interest" description="Disordered" evidence="1">
    <location>
        <begin position="2130"/>
        <end position="2151"/>
    </location>
</feature>
<feature type="transmembrane region" description="Helical" evidence="2">
    <location>
        <begin position="248"/>
        <end position="271"/>
    </location>
</feature>
<evidence type="ECO:0000256" key="1">
    <source>
        <dbReference type="SAM" id="MobiDB-lite"/>
    </source>
</evidence>
<feature type="compositionally biased region" description="Basic and acidic residues" evidence="1">
    <location>
        <begin position="2216"/>
        <end position="2225"/>
    </location>
</feature>
<organism evidence="3 4">
    <name type="scientific">Durusdinium trenchii</name>
    <dbReference type="NCBI Taxonomy" id="1381693"/>
    <lineage>
        <taxon>Eukaryota</taxon>
        <taxon>Sar</taxon>
        <taxon>Alveolata</taxon>
        <taxon>Dinophyceae</taxon>
        <taxon>Suessiales</taxon>
        <taxon>Symbiodiniaceae</taxon>
        <taxon>Durusdinium</taxon>
    </lineage>
</organism>
<keyword evidence="2" id="KW-0812">Transmembrane</keyword>
<keyword evidence="2" id="KW-0472">Membrane</keyword>
<keyword evidence="2" id="KW-1133">Transmembrane helix</keyword>
<feature type="compositionally biased region" description="Polar residues" evidence="1">
    <location>
        <begin position="2130"/>
        <end position="2148"/>
    </location>
</feature>
<evidence type="ECO:0000256" key="2">
    <source>
        <dbReference type="SAM" id="Phobius"/>
    </source>
</evidence>
<evidence type="ECO:0000313" key="4">
    <source>
        <dbReference type="Proteomes" id="UP001642464"/>
    </source>
</evidence>
<gene>
    <name evidence="3" type="ORF">SCF082_LOCUS40458</name>
</gene>
<feature type="compositionally biased region" description="Polar residues" evidence="1">
    <location>
        <begin position="2226"/>
        <end position="2249"/>
    </location>
</feature>
<feature type="transmembrane region" description="Helical" evidence="2">
    <location>
        <begin position="291"/>
        <end position="315"/>
    </location>
</feature>
<feature type="transmembrane region" description="Helical" evidence="2">
    <location>
        <begin position="212"/>
        <end position="236"/>
    </location>
</feature>
<dbReference type="EMBL" id="CAXAMM010039292">
    <property type="protein sequence ID" value="CAK9085396.1"/>
    <property type="molecule type" value="Genomic_DNA"/>
</dbReference>
<feature type="region of interest" description="Disordered" evidence="1">
    <location>
        <begin position="2197"/>
        <end position="2263"/>
    </location>
</feature>
<protein>
    <submittedName>
        <fullName evidence="3">Uncharacterized protein</fullName>
    </submittedName>
</protein>
<keyword evidence="4" id="KW-1185">Reference proteome</keyword>
<feature type="transmembrane region" description="Helical" evidence="2">
    <location>
        <begin position="327"/>
        <end position="345"/>
    </location>
</feature>
<feature type="transmembrane region" description="Helical" evidence="2">
    <location>
        <begin position="173"/>
        <end position="192"/>
    </location>
</feature>
<sequence>MTNAVLVKGKRVARVAPVRAIGRAQVVPPSEVSSAAITDFLQTVHQGEKTIPGDVVSGKRLSKAQAGLRAKLLHAQTPRRVAGVHIEEKWTHMLLIGKLMLIAALSTTMIVCGFFGRSAAEADQLDPLMFKIIIPCGFAMLCSSLLGAYGAARVKQDLLEDDDGLRTVGQDLLEMYFHISFGFNLVLLPVSLSILADPDSFLNDGTFGDTEFYANVVSVLALLIAMLTFWACFATVQIVTVYEIAHSFLESFSTILVGLGAIGLVVSVSLFEFSQFLGIDDSSFDSSLAMILQSLMALCVVLIMLSVLGFGAALIESVLLLRVHMGGMLLLFLSLLSVIILFATADLGTTIENTCKPVLQVMAEEWWDDVVGCSKYGGAAMGARVEVYDPETDTYAYAISGVGTAVQCQSPDQVAFAWERYLAEMESGSVNETQGYEGCLNESCCHVLATHVRQHTSLLVFGVGTVLLACLVAIGADWLLFKHTAPQNERVKLVSRKRVRRLMGVMAFLVLGFAIALPLYLHNPARSVELQVIASQIAGASQSSSSTGGATGGGVANDDVVELSSCDNGRRDGNETDIDCGGPACEVKCAIGRSCLTDSDCLAAAICNATTLRCTPTPPLVQCNNGIRDGSESDVDCGGDECRILAQDSLGANARLCTIGAHCKVHADCDSGSCDAGVCASCQDGVKNTHEGDVDCGSPQCVDYYITFPEDTPANVSAAGNADDNGLCLDGRTCTSREQCSSGICSAATNTCVSCSNGVQDGDETGVDCGGKVCQKRCPIGVACQCQSDCITQRCSSNCASGTCDPGTCQPVFPVNASLDPETQLAFTHIYLECDDGEQSVHETDIDCGGSLCMEIGRPCSDGMRCEVDTDCASTHCFRGVCASCENGVQDGLETDVDCGGAFCQRQCAHNQRCRKSSDCREGSFCWTNATYTFTVQALIRYNLTQMLDDLVVPSLDTCQQVTHVDIETRDSASYEDGASLSDLFAPPSTLQPQPRAPDQLEQDDLEELLEQEDDANSTRRRLLDAEPQHPLPFAQMRGAKVGEVAGWRSRRRLIFGSVSPFEHTSMFDFWPYLCEAITTYEVVGGRFEVVSDNGAQVSWVPGKLDKLVVTRTYGSGTPLIRVHTTSCTTELADGVKLTRVDETAAECAWLDLSQVGVSTFLPSSVTVLRGTVQNADGDPIEGALVRVWAVRQGACSSRPDTGSTDCSTASCETYVNMFDTCTGEHGECCRWSETEGTAVSQCTGSSASNTELVEVSDANGEFAVILPSTETSQAVDVSYRLAFNVAHDDYETSQNSNVIISVGAQATLEHTTLIAAPTPACACENDLVADNIAEETLVCIDLATDHCVARVASSCSSLPGHRLCDATRTAQPTVSNPAASPPPRLAQNNLVSTVDLSANWELDMTLRLHYVSGNWQNILQVGDSYKVRLPGLWIRPGENRLHVRVSRTGNWNDGCDPAMRLELEQDYHIHVEVFMDVLKVFIDDMEAPVCTRTFPKPFVPQGEQPLFMANPGWEEPAYVTVTGLVVADIVERPTPAPTMPTELIVQGHVDRYVTVGANWKLSFQLTIWEEAFPQFGSILSVGSIKTVRLPAVMLWPHTNTLHITVSTTASWTEACDPAFTKLTTGRPYKIEIEVFDRAMRVFYDSEEVCSATLLGDVQTLGSQPMYVSNPWYAAAPVTVSHIQMSNITDRVVVPPPVIPQLVKDNYVSDVTLGTDWRMAFTVAVFDTFPKWTNLLHVGNKNRQRVPLVAAYPGQTRLHFRVSTDYNWNEGCDPELHLTPGQAYDVTVEHFGGVLTIWYDNVEVCSRSLQGSFKEYGVRKLYVADPWHEPARATLDDLVFENITGRPTQAPVTPIPELVASTSVGTVDLGPHWFLELDVTVYDVGSWFMSLVHVGDTDAERIPAIFVRPWEPKLAFRISTTKTRNVRCDADFELVMGQVYHITIRVTKGHTWIVELGGQMVCNQELDSPPAMLGPRPIYVSDPWYAPAKANVENLVIANQPCTTCSQATVRVHCDNKLRFRHYELVSGELVLQTTPHGANDFDFADWRVAWTATLPITEFTRFEFECYDVGVVGGFVAVVEACAGIRARSNLIPNRLSKQRPHVVPVSFSKPSTIQVALQVALKSTLHQPFGQPNQGTELKPFTSSHPKSVAKPDARTFAFSNHVSDHIPDSADTVTDQCADGVADKVTHVADKVAHQGTHNQSHDRTNANSVQGADKKPFDESKQGTQLKPKQSAYESTVHQSVNQSHSKSKPRSVCKPKQSSIAVSEQGTVSITFVETEPILAVSFDSGENDFAWLETTYEGIVEIVDDTSAKVADTKDFSAVSMFRGVWNETFSLEVAAIGGCAIDNDATKRAIAEARCGKILADRSACDVSFSVSGSTITISIGVEINTFGDARILDRQQAAPSYTIGVGLLVERLRASPHGCWSSYSEIHGPVDVVSTGRYEFMVTITNYFVGDENLKIQGMQQELDRLLVQEAHNDPEIDRLFPTLDNAKVDICPPQRLCSGRGRCCNAESQYEIDCAYTSYGLCVCNSGWTGFDCIVEESTLPFPLGPVGEAQTEADEADSLRCIPRDSFGGEGAAQEILELCELPDACVENELTCVLESSTSIDYGNAKTGCPEGDWITVFRQFDCQVTLNLGRNWIDSLFHLTSKWRYDIGGVPYLYYRFLAEQAQVPEGYSPYSLMLDNWASLDGAHLINEHFALYGSGADLEDDTGRWEWSNYDDFVGFPRDARPLTEGSAAYKRSFYFKWAKAHCLVASHKNPYVQEFSFALCIPSASEARLEAANAVAAASSASATTVTLQGTVEDMQTGVGVEARVSLYKGHVMTTDGSTSTTTPFAEQDVVLTLDSSEEKTARVTSCISSLSSGGSEEGTSVVHHRSTFSFPNLSPGQYSVVVAYREGLAAAAGQSLVTENLAFKARVVHVDLVDDESERDLTIKVQREIPRGSMMLVMEAVATDVDLVVQFPVGSEENSLCVVSSKMLSDGACGCGGAYLVRADDRVGPDGKAVQAIYFEGLVETSYKVFLSRSKPVAASTFKRHRDDGRCGPDWVLPSGEAAECPPIPVVWEDGIRSLRPCCHILDGQCGATERHCRTRWSIDYRLFLDDGWKSQVRSDLRCNRPDKLFDFEEGSKVATCPEDAPCCSPAAKCGALQYHCESPRSIDYRDKYLGSVVTTGQLPLEESGASVAVYTSQGMAPIKTFSLADPLEPLNYFDGHDFATGVASASATYARLFCVDAERSEPRLHEFPSPTYFEWKGQMLSMSKSCPATSDCTFVRISGFRASFERADGGWTPALDGSFLRRFRAATQTFKARVGHGVSLDGACRIRVVDPKDGVSRWNIRNLDGGAKACIAVCDEMETCDATFVFEYIGWSSQERELRCTFHKSVHQCGGVRPWRFRETKEYTVYEKERVGSAVPSVWFTKTDSLFVNDPAQRVELYMDAATSSWYADNDLTPANGYFATAPSNGDGQIPPLSSWRYLTDFEAGTRSLHTHELKVKEIVDDCRVGGNFPTVNETATSQGCDCTWSTGRQNCFGMDRCSAFQLRLRGTNICLEASVEKSTVLSNLCAIDGAKQMFIFNSGKQRLEARIGEDWFVVDNEFKLHHVTLASQELPSPQLEVPGIAFSQDGKLCKASGAVEVQSYAEAEAALFERSCVFLADAPGDTPLWVEADRESIWSEFTVA</sequence>
<dbReference type="Proteomes" id="UP001642464">
    <property type="component" value="Unassembled WGS sequence"/>
</dbReference>
<proteinExistence type="predicted"/>
<evidence type="ECO:0000313" key="3">
    <source>
        <dbReference type="EMBL" id="CAK9085396.1"/>
    </source>
</evidence>
<accession>A0ABP0QAX4</accession>
<name>A0ABP0QAX4_9DINO</name>